<dbReference type="GO" id="GO:0005686">
    <property type="term" value="C:U2 snRNP"/>
    <property type="evidence" value="ECO:0007669"/>
    <property type="project" value="TreeGrafter"/>
</dbReference>
<keyword evidence="3" id="KW-0747">Spliceosome</keyword>
<dbReference type="GO" id="GO:0003723">
    <property type="term" value="F:RNA binding"/>
    <property type="evidence" value="ECO:0007669"/>
    <property type="project" value="InterPro"/>
</dbReference>
<evidence type="ECO:0000256" key="1">
    <source>
        <dbReference type="ARBA" id="ARBA00004123"/>
    </source>
</evidence>
<accession>A0A540KWR5</accession>
<keyword evidence="6" id="KW-0539">Nucleus</keyword>
<feature type="region of interest" description="Disordered" evidence="7">
    <location>
        <begin position="1"/>
        <end position="31"/>
    </location>
</feature>
<organism evidence="9 10">
    <name type="scientific">Malus baccata</name>
    <name type="common">Siberian crab apple</name>
    <name type="synonym">Pyrus baccata</name>
    <dbReference type="NCBI Taxonomy" id="106549"/>
    <lineage>
        <taxon>Eukaryota</taxon>
        <taxon>Viridiplantae</taxon>
        <taxon>Streptophyta</taxon>
        <taxon>Embryophyta</taxon>
        <taxon>Tracheophyta</taxon>
        <taxon>Spermatophyta</taxon>
        <taxon>Magnoliopsida</taxon>
        <taxon>eudicotyledons</taxon>
        <taxon>Gunneridae</taxon>
        <taxon>Pentapetalae</taxon>
        <taxon>rosids</taxon>
        <taxon>fabids</taxon>
        <taxon>Rosales</taxon>
        <taxon>Rosaceae</taxon>
        <taxon>Amygdaloideae</taxon>
        <taxon>Maleae</taxon>
        <taxon>Malus</taxon>
    </lineage>
</organism>
<dbReference type="GO" id="GO:0000381">
    <property type="term" value="P:regulation of alternative mRNA splicing, via spliceosome"/>
    <property type="evidence" value="ECO:0007669"/>
    <property type="project" value="TreeGrafter"/>
</dbReference>
<evidence type="ECO:0000256" key="3">
    <source>
        <dbReference type="ARBA" id="ARBA00022728"/>
    </source>
</evidence>
<keyword evidence="5" id="KW-0508">mRNA splicing</keyword>
<dbReference type="PROSITE" id="PS50128">
    <property type="entry name" value="SURP"/>
    <property type="match status" value="1"/>
</dbReference>
<dbReference type="PANTHER" id="PTHR15316:SF1">
    <property type="entry name" value="SPLICING FACTOR 3A SUBUNIT 1"/>
    <property type="match status" value="1"/>
</dbReference>
<dbReference type="Proteomes" id="UP000315295">
    <property type="component" value="Unassembled WGS sequence"/>
</dbReference>
<proteinExistence type="predicted"/>
<gene>
    <name evidence="9" type="ORF">C1H46_035868</name>
</gene>
<evidence type="ECO:0000313" key="10">
    <source>
        <dbReference type="Proteomes" id="UP000315295"/>
    </source>
</evidence>
<protein>
    <recommendedName>
        <fullName evidence="8">SURP motif domain-containing protein</fullName>
    </recommendedName>
</protein>
<feature type="compositionally biased region" description="Polar residues" evidence="7">
    <location>
        <begin position="1"/>
        <end position="26"/>
    </location>
</feature>
<dbReference type="InterPro" id="IPR022030">
    <property type="entry name" value="SF3A1_dom"/>
</dbReference>
<evidence type="ECO:0000256" key="4">
    <source>
        <dbReference type="ARBA" id="ARBA00022737"/>
    </source>
</evidence>
<dbReference type="InterPro" id="IPR000061">
    <property type="entry name" value="Surp"/>
</dbReference>
<keyword evidence="2" id="KW-0507">mRNA processing</keyword>
<keyword evidence="4" id="KW-0677">Repeat</keyword>
<dbReference type="Gene3D" id="1.10.10.790">
    <property type="entry name" value="Surp module"/>
    <property type="match status" value="2"/>
</dbReference>
<dbReference type="Pfam" id="PF12230">
    <property type="entry name" value="PRP21_like_P"/>
    <property type="match status" value="1"/>
</dbReference>
<dbReference type="InterPro" id="IPR035967">
    <property type="entry name" value="SWAP/Surp_sf"/>
</dbReference>
<dbReference type="EMBL" id="VIEB01000899">
    <property type="protein sequence ID" value="TQD78630.1"/>
    <property type="molecule type" value="Genomic_DNA"/>
</dbReference>
<dbReference type="GO" id="GO:0045292">
    <property type="term" value="P:mRNA cis splicing, via spliceosome"/>
    <property type="evidence" value="ECO:0007669"/>
    <property type="project" value="InterPro"/>
</dbReference>
<evidence type="ECO:0000256" key="2">
    <source>
        <dbReference type="ARBA" id="ARBA00022664"/>
    </source>
</evidence>
<reference evidence="9 10" key="1">
    <citation type="journal article" date="2019" name="G3 (Bethesda)">
        <title>Sequencing of a Wild Apple (Malus baccata) Genome Unravels the Differences Between Cultivated and Wild Apple Species Regarding Disease Resistance and Cold Tolerance.</title>
        <authorList>
            <person name="Chen X."/>
        </authorList>
    </citation>
    <scope>NUCLEOTIDE SEQUENCE [LARGE SCALE GENOMIC DNA]</scope>
    <source>
        <strain evidence="10">cv. Shandingzi</strain>
        <tissue evidence="9">Leaves</tissue>
    </source>
</reference>
<evidence type="ECO:0000256" key="7">
    <source>
        <dbReference type="SAM" id="MobiDB-lite"/>
    </source>
</evidence>
<feature type="compositionally biased region" description="Basic and acidic residues" evidence="7">
    <location>
        <begin position="57"/>
        <end position="68"/>
    </location>
</feature>
<sequence>MSPSQDPASDESFTLAIQESKTTSHTKIIGVIRPPPGIRTIVDKTAHFVAKNGPEFHRLSEFRDRNQQHADSAAPELAAPPAPASDGGAGSPKPDPSAQFKTVQKAIETPEAEQYTVRIPEGITGEELDIVKLTAQFVARNGKSFLAGLTSREFKNSQFNFLKPGSVAFFTSLADAYSKVLMPPEGLTEKLRRSVADMETVLERCANRLEWEQSQEKERRKVEDEIEREGIQMAMIDWFDFVVVETVDFVDNEDEYLPSPMTVEEVSRRTRVTDMEEDIVEFDKEIEMEMDDEEMQLVEEGLATKDVEEPMRVVKNWRRPEKRIHAETDSTKYVVSPITGELIPISEMSEHMRISLIDPKFKEQKERMFAKIWDTTLAQDDEISSNIVGLARTRP</sequence>
<dbReference type="PANTHER" id="PTHR15316">
    <property type="entry name" value="SPLICEOSOME ASSOCIATED PROTEIN 114/SWAP SPLICING FACTOR-RELATED"/>
    <property type="match status" value="1"/>
</dbReference>
<dbReference type="FunFam" id="1.10.10.790:FF:000001">
    <property type="entry name" value="Splicing factor 3a, subunit 1"/>
    <property type="match status" value="1"/>
</dbReference>
<dbReference type="AlphaFoldDB" id="A0A540KWR5"/>
<dbReference type="InterPro" id="IPR045146">
    <property type="entry name" value="SF3A1"/>
</dbReference>
<comment type="caution">
    <text evidence="9">The sequence shown here is derived from an EMBL/GenBank/DDBJ whole genome shotgun (WGS) entry which is preliminary data.</text>
</comment>
<keyword evidence="10" id="KW-1185">Reference proteome</keyword>
<comment type="subcellular location">
    <subcellularLocation>
        <location evidence="1">Nucleus</location>
    </subcellularLocation>
</comment>
<feature type="domain" description="SURP motif" evidence="8">
    <location>
        <begin position="130"/>
        <end position="172"/>
    </location>
</feature>
<evidence type="ECO:0000313" key="9">
    <source>
        <dbReference type="EMBL" id="TQD78630.1"/>
    </source>
</evidence>
<dbReference type="SMART" id="SM00648">
    <property type="entry name" value="SWAP"/>
    <property type="match status" value="1"/>
</dbReference>
<name>A0A540KWR5_MALBA</name>
<dbReference type="SUPFAM" id="SSF109905">
    <property type="entry name" value="Surp module (SWAP domain)"/>
    <property type="match status" value="2"/>
</dbReference>
<dbReference type="GO" id="GO:0071013">
    <property type="term" value="C:catalytic step 2 spliceosome"/>
    <property type="evidence" value="ECO:0007669"/>
    <property type="project" value="TreeGrafter"/>
</dbReference>
<evidence type="ECO:0000256" key="5">
    <source>
        <dbReference type="ARBA" id="ARBA00023187"/>
    </source>
</evidence>
<dbReference type="Pfam" id="PF01805">
    <property type="entry name" value="Surp"/>
    <property type="match status" value="2"/>
</dbReference>
<dbReference type="GO" id="GO:0071004">
    <property type="term" value="C:U2-type prespliceosome"/>
    <property type="evidence" value="ECO:0007669"/>
    <property type="project" value="TreeGrafter"/>
</dbReference>
<evidence type="ECO:0000259" key="8">
    <source>
        <dbReference type="PROSITE" id="PS50128"/>
    </source>
</evidence>
<feature type="region of interest" description="Disordered" evidence="7">
    <location>
        <begin position="57"/>
        <end position="98"/>
    </location>
</feature>
<dbReference type="STRING" id="106549.A0A540KWR5"/>
<evidence type="ECO:0000256" key="6">
    <source>
        <dbReference type="ARBA" id="ARBA00023242"/>
    </source>
</evidence>